<dbReference type="KEGG" id="orm:HTY61_13955"/>
<accession>A0A6N1VEU4</accession>
<dbReference type="Gene3D" id="2.60.40.2420">
    <property type="match status" value="1"/>
</dbReference>
<organism evidence="2 3">
    <name type="scientific">Oricola thermophila</name>
    <dbReference type="NCBI Taxonomy" id="2742145"/>
    <lineage>
        <taxon>Bacteria</taxon>
        <taxon>Pseudomonadati</taxon>
        <taxon>Pseudomonadota</taxon>
        <taxon>Alphaproteobacteria</taxon>
        <taxon>Hyphomicrobiales</taxon>
        <taxon>Ahrensiaceae</taxon>
        <taxon>Oricola</taxon>
    </lineage>
</organism>
<dbReference type="RefSeq" id="WP_175277372.1">
    <property type="nucleotide sequence ID" value="NZ_CP054836.1"/>
</dbReference>
<gene>
    <name evidence="2" type="ORF">HTY61_13955</name>
</gene>
<dbReference type="EMBL" id="CP054836">
    <property type="protein sequence ID" value="QKV19480.1"/>
    <property type="molecule type" value="Genomic_DNA"/>
</dbReference>
<proteinExistence type="predicted"/>
<dbReference type="Pfam" id="PF21112">
    <property type="entry name" value="CsgH"/>
    <property type="match status" value="1"/>
</dbReference>
<name>A0A6N1VEU4_9HYPH</name>
<dbReference type="InterPro" id="IPR048632">
    <property type="entry name" value="CsgH-like"/>
</dbReference>
<protein>
    <recommendedName>
        <fullName evidence="1">CsgH-like domain-containing protein</fullName>
    </recommendedName>
</protein>
<evidence type="ECO:0000259" key="1">
    <source>
        <dbReference type="Pfam" id="PF21112"/>
    </source>
</evidence>
<evidence type="ECO:0000313" key="3">
    <source>
        <dbReference type="Proteomes" id="UP000509367"/>
    </source>
</evidence>
<dbReference type="InterPro" id="IPR053722">
    <property type="entry name" value="Curli_assembly_CsgC/AgfC"/>
</dbReference>
<dbReference type="InterPro" id="IPR047726">
    <property type="entry name" value="CsgH_dom"/>
</dbReference>
<reference evidence="2 3" key="1">
    <citation type="submission" date="2020-06" db="EMBL/GenBank/DDBJ databases">
        <title>Oricola thermophila sp. nov. isolated from a tidal sediments.</title>
        <authorList>
            <person name="Kwon K.K."/>
            <person name="Yang S.-H."/>
            <person name="Park M.-J."/>
        </authorList>
    </citation>
    <scope>NUCLEOTIDE SEQUENCE [LARGE SCALE GENOMIC DNA]</scope>
    <source>
        <strain evidence="2 3">MEBiC13590</strain>
    </source>
</reference>
<feature type="domain" description="CsgH-like" evidence="1">
    <location>
        <begin position="14"/>
        <end position="92"/>
    </location>
</feature>
<dbReference type="AlphaFoldDB" id="A0A6N1VEU4"/>
<sequence length="110" mass="11721">MASGALAQSQVQILCEARIERAGDMLDIHGWVQTDQPATVDYTMTVTTIAAANIGSTAQRGTISLDPNTPQRTSQVTVNVTEDGFYEAELDARERLTGNSCSSKATSQGQ</sequence>
<keyword evidence="3" id="KW-1185">Reference proteome</keyword>
<dbReference type="Proteomes" id="UP000509367">
    <property type="component" value="Chromosome"/>
</dbReference>
<dbReference type="NCBIfam" id="NF041112">
    <property type="entry name" value="chap_CsgH_alph"/>
    <property type="match status" value="1"/>
</dbReference>
<evidence type="ECO:0000313" key="2">
    <source>
        <dbReference type="EMBL" id="QKV19480.1"/>
    </source>
</evidence>